<sequence>MAGAAFASGLGQAAGGIFGALIGGAIQSGLNEQTFNHNKQLAEQQFNYNKELAIQNLELTKDLNSYNQQLNISKYVNAGFSSADAALLTGNTNASLQPTRVLTSSGIKIYAQNQPTGYLTSGMQLSSGIQTMYSALRSKSPNQSKMQSVYNWVNNPLNYDTQSNVNFPSTTSQSSRSGTLRSSNSSSSRGSMSSISSWGSYMDRVRPLN</sequence>
<dbReference type="Pfam" id="PF03035">
    <property type="entry name" value="RNA_capsid"/>
    <property type="match status" value="1"/>
</dbReference>
<feature type="compositionally biased region" description="Low complexity" evidence="1">
    <location>
        <begin position="169"/>
        <end position="194"/>
    </location>
</feature>
<evidence type="ECO:0000256" key="1">
    <source>
        <dbReference type="SAM" id="MobiDB-lite"/>
    </source>
</evidence>
<dbReference type="EMBL" id="KC662369">
    <property type="protein sequence ID" value="AHE37932.1"/>
    <property type="molecule type" value="Genomic_RNA"/>
</dbReference>
<organism evidence="2">
    <name type="scientific">Rhesus macaque recovirus</name>
    <dbReference type="NCBI Taxonomy" id="875071"/>
    <lineage>
        <taxon>Viruses</taxon>
        <taxon>Riboviria</taxon>
        <taxon>Orthornavirae</taxon>
        <taxon>Pisuviricota</taxon>
        <taxon>Pisoniviricetes</taxon>
        <taxon>Picornavirales</taxon>
        <taxon>Caliciviridae</taxon>
        <taxon>Recovirus</taxon>
    </lineage>
</organism>
<name>A0A067YMS3_9CALI</name>
<evidence type="ECO:0000313" key="2">
    <source>
        <dbReference type="EMBL" id="AHE37932.1"/>
    </source>
</evidence>
<accession>A0A067YMS3</accession>
<feature type="region of interest" description="Disordered" evidence="1">
    <location>
        <begin position="163"/>
        <end position="194"/>
    </location>
</feature>
<dbReference type="InterPro" id="IPR004278">
    <property type="entry name" value="VP2"/>
</dbReference>
<protein>
    <submittedName>
        <fullName evidence="2">Minor structural protein</fullName>
    </submittedName>
</protein>
<proteinExistence type="predicted"/>
<reference evidence="2" key="1">
    <citation type="journal article" date="2014" name="J. Gen. Virol.">
        <title>Relationship between genotypes and serotypes of genogroup 1 recoviruses: a model for human norovirus antigenic diversity.</title>
        <authorList>
            <person name="Farkas T."/>
            <person name="Lun C.W."/>
            <person name="Fey B."/>
        </authorList>
    </citation>
    <scope>NUCLEOTIDE SEQUENCE</scope>
    <source>
        <strain evidence="2">FT65</strain>
    </source>
</reference>